<sequence>MSNLPLPSKRTCEEIEQPEENTPKIRVVATNDLQLLVQLRNAQEEINSLTQQLSVLQSQTKGFMNAASFGISNDTDVRLNKDARFVADLHIHPHFAADSPLSSSDHDDADAQNSSLDINWQKRTAALEVEVVEAVASHSISAADRQLTVTGQVSGKTAQNSLIHTIQLLNKERAALLQDNEDLKSELRGKLLSVTRMPYTSHIGQPLVDGDPIGHVAFATDASKNRSEQTPDKGWHADGEIKQDPGHQTVAVSDDASQLLSSLEQQLRSKDAELRLLNDQFNAFRIEALNTKADAHAELDRLRASSADNVKLANALKYQFENTQGELAALGVQFKHQVALSTELQSKHAKLKMDKAALLAQEVVLQEQLNGAHAELGPLRTKSADNARLATALRGQLENTEAELAALRARLVDQAGLLSEMEKERSGSETDKAVLIAQQMALQNQLKETAEMLALSQGSCFADAEEATALQEQLKGAHAELGSLRTEAADDARLATELRDQLENTEAELAALRARLVDQAGLLSEMEKERSGSETDKAVLIAQQMALQNQLKETAEMLALSQGSCFADAEEATALQEQLKGAHAELGSLRTEAADDARLATELRDQLENMQIQLTALKEQATPSTELESMNTKLRMDKAALLAQEVVLQEQLKGAHAELGPLRTKSADNARLATALRGQLENTEAELAALRARLVDQAGLLSEMEKERSGSETDKAVLIAQQMALQNQLKETAEMLALSQGSCFADAEEATALQEQLKGAHAELGPLRTKSADDARLATALRGQLENTEAELAALRARLVDQAGLLSEMEKERSGSETDKAVLIAQQMALQNQLKETAEMLALSQGSCFADAEEATALQEQLKGAHAELGSLRTEAADDARLATELRDQLENMQIQLTALKEQATPSTELESMNTKLRMDKAALLAQEVVLQEQLKGAHAELGPLRTKSADNARLATALRGQLENTEAELTALRARLVDQAGLLSEMEKERSGSETDQAVLVAQKVALQDQLKDQEKMQQVLFDRRVRQPLGSIVKEEEKPAESDQSIHNILYRGGRSFGLFETKTDPSPIGSPGLVKHEGLKQNLDRPTSRSITTVFSSVLAAMMWQAMQCSALPVPLSLLLSKVQNPMSVSPP</sequence>
<feature type="coiled-coil region" evidence="1">
    <location>
        <begin position="390"/>
        <end position="424"/>
    </location>
</feature>
<evidence type="ECO:0000313" key="2">
    <source>
        <dbReference type="EMBL" id="TRM59721.1"/>
    </source>
</evidence>
<dbReference type="PANTHER" id="PTHR23159">
    <property type="entry name" value="CENTROSOMAL PROTEIN 2"/>
    <property type="match status" value="1"/>
</dbReference>
<feature type="coiled-coil region" evidence="1">
    <location>
        <begin position="778"/>
        <end position="812"/>
    </location>
</feature>
<dbReference type="STRING" id="97359.A0A550C4I6"/>
<feature type="coiled-coil region" evidence="1">
    <location>
        <begin position="467"/>
        <end position="529"/>
    </location>
</feature>
<organism evidence="2 3">
    <name type="scientific">Schizophyllum amplum</name>
    <dbReference type="NCBI Taxonomy" id="97359"/>
    <lineage>
        <taxon>Eukaryota</taxon>
        <taxon>Fungi</taxon>
        <taxon>Dikarya</taxon>
        <taxon>Basidiomycota</taxon>
        <taxon>Agaricomycotina</taxon>
        <taxon>Agaricomycetes</taxon>
        <taxon>Agaricomycetidae</taxon>
        <taxon>Agaricales</taxon>
        <taxon>Schizophyllaceae</taxon>
        <taxon>Schizophyllum</taxon>
    </lineage>
</organism>
<proteinExistence type="predicted"/>
<dbReference type="EMBL" id="VDMD01000026">
    <property type="protein sequence ID" value="TRM59721.1"/>
    <property type="molecule type" value="Genomic_DNA"/>
</dbReference>
<feature type="coiled-coil region" evidence="1">
    <location>
        <begin position="673"/>
        <end position="707"/>
    </location>
</feature>
<dbReference type="AlphaFoldDB" id="A0A550C4I6"/>
<comment type="caution">
    <text evidence="2">The sequence shown here is derived from an EMBL/GenBank/DDBJ whole genome shotgun (WGS) entry which is preliminary data.</text>
</comment>
<feature type="coiled-coil region" evidence="1">
    <location>
        <begin position="253"/>
        <end position="280"/>
    </location>
</feature>
<evidence type="ECO:0000313" key="3">
    <source>
        <dbReference type="Proteomes" id="UP000320762"/>
    </source>
</evidence>
<evidence type="ECO:0000256" key="1">
    <source>
        <dbReference type="SAM" id="Coils"/>
    </source>
</evidence>
<feature type="coiled-coil region" evidence="1">
    <location>
        <begin position="32"/>
        <end position="59"/>
    </location>
</feature>
<keyword evidence="1" id="KW-0175">Coiled coil</keyword>
<name>A0A550C4I6_9AGAR</name>
<dbReference type="Proteomes" id="UP000320762">
    <property type="component" value="Unassembled WGS sequence"/>
</dbReference>
<protein>
    <submittedName>
        <fullName evidence="2">Uncharacterized protein</fullName>
    </submittedName>
</protein>
<feature type="coiled-coil region" evidence="1">
    <location>
        <begin position="855"/>
        <end position="903"/>
    </location>
</feature>
<keyword evidence="3" id="KW-1185">Reference proteome</keyword>
<feature type="coiled-coil region" evidence="1">
    <location>
        <begin position="572"/>
        <end position="620"/>
    </location>
</feature>
<dbReference type="PANTHER" id="PTHR23159:SF31">
    <property type="entry name" value="CENTROSOME-ASSOCIATED PROTEIN CEP250 ISOFORM X1"/>
    <property type="match status" value="1"/>
</dbReference>
<accession>A0A550C4I6</accession>
<gene>
    <name evidence="2" type="ORF">BD626DRAFT_539179</name>
</gene>
<reference evidence="2 3" key="1">
    <citation type="journal article" date="2019" name="New Phytol.">
        <title>Comparative genomics reveals unique wood-decay strategies and fruiting body development in the Schizophyllaceae.</title>
        <authorList>
            <person name="Almasi E."/>
            <person name="Sahu N."/>
            <person name="Krizsan K."/>
            <person name="Balint B."/>
            <person name="Kovacs G.M."/>
            <person name="Kiss B."/>
            <person name="Cseklye J."/>
            <person name="Drula E."/>
            <person name="Henrissat B."/>
            <person name="Nagy I."/>
            <person name="Chovatia M."/>
            <person name="Adam C."/>
            <person name="LaButti K."/>
            <person name="Lipzen A."/>
            <person name="Riley R."/>
            <person name="Grigoriev I.V."/>
            <person name="Nagy L.G."/>
        </authorList>
    </citation>
    <scope>NUCLEOTIDE SEQUENCE [LARGE SCALE GENOMIC DNA]</scope>
    <source>
        <strain evidence="2 3">NL-1724</strain>
    </source>
</reference>